<feature type="region of interest" description="Disordered" evidence="1">
    <location>
        <begin position="57"/>
        <end position="80"/>
    </location>
</feature>
<feature type="non-terminal residue" evidence="2">
    <location>
        <position position="119"/>
    </location>
</feature>
<organism evidence="2 3">
    <name type="scientific">Meganyctiphanes norvegica</name>
    <name type="common">Northern krill</name>
    <name type="synonym">Thysanopoda norvegica</name>
    <dbReference type="NCBI Taxonomy" id="48144"/>
    <lineage>
        <taxon>Eukaryota</taxon>
        <taxon>Metazoa</taxon>
        <taxon>Ecdysozoa</taxon>
        <taxon>Arthropoda</taxon>
        <taxon>Crustacea</taxon>
        <taxon>Multicrustacea</taxon>
        <taxon>Malacostraca</taxon>
        <taxon>Eumalacostraca</taxon>
        <taxon>Eucarida</taxon>
        <taxon>Euphausiacea</taxon>
        <taxon>Euphausiidae</taxon>
        <taxon>Meganyctiphanes</taxon>
    </lineage>
</organism>
<name>A0AAV2R561_MEGNR</name>
<sequence length="119" mass="14071">TIIFIVIPFLLVIIWNLYIHNKRETAGLFRFLFPLAPLLALIENTYCQMVNWRNKDDSKEDIEKAKNNNSTDEAEKEYRKKQDIQRETAISNVLEVAIESTSQMCLQMWILCTRYLKLT</sequence>
<protein>
    <submittedName>
        <fullName evidence="2">Uncharacterized protein</fullName>
    </submittedName>
</protein>
<comment type="caution">
    <text evidence="2">The sequence shown here is derived from an EMBL/GenBank/DDBJ whole genome shotgun (WGS) entry which is preliminary data.</text>
</comment>
<evidence type="ECO:0000313" key="2">
    <source>
        <dbReference type="EMBL" id="CAL4115434.1"/>
    </source>
</evidence>
<feature type="compositionally biased region" description="Basic and acidic residues" evidence="1">
    <location>
        <begin position="57"/>
        <end position="66"/>
    </location>
</feature>
<evidence type="ECO:0000313" key="3">
    <source>
        <dbReference type="Proteomes" id="UP001497623"/>
    </source>
</evidence>
<dbReference type="Proteomes" id="UP001497623">
    <property type="component" value="Unassembled WGS sequence"/>
</dbReference>
<accession>A0AAV2R561</accession>
<feature type="non-terminal residue" evidence="2">
    <location>
        <position position="1"/>
    </location>
</feature>
<keyword evidence="3" id="KW-1185">Reference proteome</keyword>
<gene>
    <name evidence="2" type="ORF">MNOR_LOCUS20652</name>
</gene>
<proteinExistence type="predicted"/>
<evidence type="ECO:0000256" key="1">
    <source>
        <dbReference type="SAM" id="MobiDB-lite"/>
    </source>
</evidence>
<dbReference type="AlphaFoldDB" id="A0AAV2R561"/>
<dbReference type="EMBL" id="CAXKWB010016107">
    <property type="protein sequence ID" value="CAL4115434.1"/>
    <property type="molecule type" value="Genomic_DNA"/>
</dbReference>
<reference evidence="2 3" key="1">
    <citation type="submission" date="2024-05" db="EMBL/GenBank/DDBJ databases">
        <authorList>
            <person name="Wallberg A."/>
        </authorList>
    </citation>
    <scope>NUCLEOTIDE SEQUENCE [LARGE SCALE GENOMIC DNA]</scope>
</reference>